<gene>
    <name evidence="1" type="ORF">LCGC14_1614840</name>
</gene>
<protein>
    <submittedName>
        <fullName evidence="1">Uncharacterized protein</fullName>
    </submittedName>
</protein>
<accession>A0A0F9I7F6</accession>
<sequence length="60" mass="6748">MTEPTTFDEKLLGFVNQLATAWGAKIEDGTKAFEDLRRALEDNGLKLAEFLENGDEEEET</sequence>
<evidence type="ECO:0000313" key="1">
    <source>
        <dbReference type="EMBL" id="KKM23477.1"/>
    </source>
</evidence>
<comment type="caution">
    <text evidence="1">The sequence shown here is derived from an EMBL/GenBank/DDBJ whole genome shotgun (WGS) entry which is preliminary data.</text>
</comment>
<reference evidence="1" key="1">
    <citation type="journal article" date="2015" name="Nature">
        <title>Complex archaea that bridge the gap between prokaryotes and eukaryotes.</title>
        <authorList>
            <person name="Spang A."/>
            <person name="Saw J.H."/>
            <person name="Jorgensen S.L."/>
            <person name="Zaremba-Niedzwiedzka K."/>
            <person name="Martijn J."/>
            <person name="Lind A.E."/>
            <person name="van Eijk R."/>
            <person name="Schleper C."/>
            <person name="Guy L."/>
            <person name="Ettema T.J."/>
        </authorList>
    </citation>
    <scope>NUCLEOTIDE SEQUENCE</scope>
</reference>
<dbReference type="EMBL" id="LAZR01013116">
    <property type="protein sequence ID" value="KKM23477.1"/>
    <property type="molecule type" value="Genomic_DNA"/>
</dbReference>
<dbReference type="AlphaFoldDB" id="A0A0F9I7F6"/>
<name>A0A0F9I7F6_9ZZZZ</name>
<proteinExistence type="predicted"/>
<organism evidence="1">
    <name type="scientific">marine sediment metagenome</name>
    <dbReference type="NCBI Taxonomy" id="412755"/>
    <lineage>
        <taxon>unclassified sequences</taxon>
        <taxon>metagenomes</taxon>
        <taxon>ecological metagenomes</taxon>
    </lineage>
</organism>